<dbReference type="InterPro" id="IPR031303">
    <property type="entry name" value="C5_meth_CS"/>
</dbReference>
<reference evidence="10" key="1">
    <citation type="submission" date="2017-08" db="EMBL/GenBank/DDBJ databases">
        <authorList>
            <person name="Brisse S."/>
        </authorList>
    </citation>
    <scope>NUCLEOTIDE SEQUENCE [LARGE SCALE GENOMIC DNA]</scope>
    <source>
        <strain evidence="10">06D021</strain>
    </source>
</reference>
<dbReference type="AlphaFoldDB" id="A0A285B6A6"/>
<dbReference type="Proteomes" id="UP000220639">
    <property type="component" value="Unassembled WGS sequence"/>
</dbReference>
<dbReference type="PROSITE" id="PS00094">
    <property type="entry name" value="C5_MTASE_1"/>
    <property type="match status" value="1"/>
</dbReference>
<dbReference type="Pfam" id="PF18284">
    <property type="entry name" value="DNA_meth_N"/>
    <property type="match status" value="1"/>
</dbReference>
<dbReference type="PROSITE" id="PS00095">
    <property type="entry name" value="C5_MTASE_2"/>
    <property type="match status" value="1"/>
</dbReference>
<dbReference type="EMBL" id="FZTC01000020">
    <property type="protein sequence ID" value="SNU36323.1"/>
    <property type="molecule type" value="Genomic_DNA"/>
</dbReference>
<evidence type="ECO:0000256" key="4">
    <source>
        <dbReference type="ARBA" id="ARBA00022747"/>
    </source>
</evidence>
<keyword evidence="1 6" id="KW-0489">Methyltransferase</keyword>
<evidence type="ECO:0000256" key="8">
    <source>
        <dbReference type="RuleBase" id="RU000417"/>
    </source>
</evidence>
<dbReference type="Gene3D" id="1.10.260.140">
    <property type="match status" value="1"/>
</dbReference>
<evidence type="ECO:0000256" key="7">
    <source>
        <dbReference type="RuleBase" id="RU000416"/>
    </source>
</evidence>
<evidence type="ECO:0000256" key="1">
    <source>
        <dbReference type="ARBA" id="ARBA00022603"/>
    </source>
</evidence>
<dbReference type="NCBIfam" id="NF007772">
    <property type="entry name" value="PRK10458.1"/>
    <property type="match status" value="1"/>
</dbReference>
<dbReference type="PROSITE" id="PS51679">
    <property type="entry name" value="SAM_MT_C5"/>
    <property type="match status" value="1"/>
</dbReference>
<comment type="catalytic activity">
    <reaction evidence="5 8">
        <text>a 2'-deoxycytidine in DNA + S-adenosyl-L-methionine = a 5-methyl-2'-deoxycytidine in DNA + S-adenosyl-L-homocysteine + H(+)</text>
        <dbReference type="Rhea" id="RHEA:13681"/>
        <dbReference type="Rhea" id="RHEA-COMP:11369"/>
        <dbReference type="Rhea" id="RHEA-COMP:11370"/>
        <dbReference type="ChEBI" id="CHEBI:15378"/>
        <dbReference type="ChEBI" id="CHEBI:57856"/>
        <dbReference type="ChEBI" id="CHEBI:59789"/>
        <dbReference type="ChEBI" id="CHEBI:85452"/>
        <dbReference type="ChEBI" id="CHEBI:85454"/>
        <dbReference type="EC" id="2.1.1.37"/>
    </reaction>
</comment>
<dbReference type="PANTHER" id="PTHR10629:SF52">
    <property type="entry name" value="DNA (CYTOSINE-5)-METHYLTRANSFERASE 1"/>
    <property type="match status" value="1"/>
</dbReference>
<evidence type="ECO:0000313" key="10">
    <source>
        <dbReference type="Proteomes" id="UP000220639"/>
    </source>
</evidence>
<evidence type="ECO:0000313" key="9">
    <source>
        <dbReference type="EMBL" id="SNU36323.1"/>
    </source>
</evidence>
<dbReference type="PRINTS" id="PR00105">
    <property type="entry name" value="C5METTRFRASE"/>
</dbReference>
<dbReference type="PANTHER" id="PTHR10629">
    <property type="entry name" value="CYTOSINE-SPECIFIC METHYLTRANSFERASE"/>
    <property type="match status" value="1"/>
</dbReference>
<dbReference type="NCBIfam" id="TIGR00675">
    <property type="entry name" value="dcm"/>
    <property type="match status" value="1"/>
</dbReference>
<proteinExistence type="inferred from homology"/>
<sequence>MVTSAKIVGLVEVMAQNLSKENPPSLKVEHTGEDAQALLRQLMAIYDVKTLVAQLVAVGEQHWSPAILKRVATVTRAAGRITAQEQAHLRTLLPQPPAHHPHYGFRFVDLFAGIGGIRHGFEAIGGQCVFTSEWNKHAVRTYKANWYCDPEQHCFNEDIRDVTLSHLPEVSDEDAAQHIRQTIPQHDVLLAGFPCQPFSLAGVSKKNALGRAHGFACETQGTLFFDVVRIIAARQPPIFVLENVKNLKSHDKGRTFRIIMQTLDELGYEVADAAHTGADDPKVIDGRHFLPQHRERIVLVGFRRDLKLHEGFTLRDIATLYPSVRPTFGELLEPVVDDKFILTRVLWKYLYRYARKHQERGNGFGYGLVDPKNPRSVARTLSARYYKDGAEILIDRGWDRPLGEKSFDDAENQLRRPRRLTPRECARLMGFEAPQGYHFRIPVSDTQAYRQFGNSVVVPVFAAVAKLLAPRIARAVACREQEIDHGRCPR</sequence>
<keyword evidence="2 6" id="KW-0808">Transferase</keyword>
<keyword evidence="4" id="KW-0680">Restriction system</keyword>
<evidence type="ECO:0000256" key="2">
    <source>
        <dbReference type="ARBA" id="ARBA00022679"/>
    </source>
</evidence>
<evidence type="ECO:0000256" key="6">
    <source>
        <dbReference type="PROSITE-ProRule" id="PRU01016"/>
    </source>
</evidence>
<organism evidence="9 10">
    <name type="scientific">Klebsiella grimontii</name>
    <dbReference type="NCBI Taxonomy" id="2058152"/>
    <lineage>
        <taxon>Bacteria</taxon>
        <taxon>Pseudomonadati</taxon>
        <taxon>Pseudomonadota</taxon>
        <taxon>Gammaproteobacteria</taxon>
        <taxon>Enterobacterales</taxon>
        <taxon>Enterobacteriaceae</taxon>
        <taxon>Klebsiella/Raoultella group</taxon>
        <taxon>Klebsiella</taxon>
    </lineage>
</organism>
<dbReference type="InterPro" id="IPR050390">
    <property type="entry name" value="C5-Methyltransferase"/>
</dbReference>
<dbReference type="GO" id="GO:0044027">
    <property type="term" value="P:negative regulation of gene expression via chromosomal CpG island methylation"/>
    <property type="evidence" value="ECO:0007669"/>
    <property type="project" value="TreeGrafter"/>
</dbReference>
<dbReference type="EC" id="2.1.1.37" evidence="8"/>
<name>A0A285B6A6_9ENTR</name>
<dbReference type="InterPro" id="IPR001525">
    <property type="entry name" value="C5_MeTfrase"/>
</dbReference>
<keyword evidence="3 6" id="KW-0949">S-adenosyl-L-methionine</keyword>
<dbReference type="InterPro" id="IPR040743">
    <property type="entry name" value="DNA_meth_N"/>
</dbReference>
<dbReference type="SUPFAM" id="SSF53335">
    <property type="entry name" value="S-adenosyl-L-methionine-dependent methyltransferases"/>
    <property type="match status" value="1"/>
</dbReference>
<protein>
    <recommendedName>
        <fullName evidence="8">Cytosine-specific methyltransferase</fullName>
        <ecNumber evidence="8">2.1.1.37</ecNumber>
    </recommendedName>
</protein>
<dbReference type="InterPro" id="IPR029063">
    <property type="entry name" value="SAM-dependent_MTases_sf"/>
</dbReference>
<dbReference type="GO" id="GO:0009307">
    <property type="term" value="P:DNA restriction-modification system"/>
    <property type="evidence" value="ECO:0007669"/>
    <property type="project" value="UniProtKB-KW"/>
</dbReference>
<dbReference type="Pfam" id="PF00145">
    <property type="entry name" value="DNA_methylase"/>
    <property type="match status" value="1"/>
</dbReference>
<evidence type="ECO:0000256" key="3">
    <source>
        <dbReference type="ARBA" id="ARBA00022691"/>
    </source>
</evidence>
<dbReference type="InterPro" id="IPR018117">
    <property type="entry name" value="C5_DNA_meth_AS"/>
</dbReference>
<dbReference type="Gene3D" id="3.40.50.150">
    <property type="entry name" value="Vaccinia Virus protein VP39"/>
    <property type="match status" value="1"/>
</dbReference>
<dbReference type="Gene3D" id="3.90.120.30">
    <property type="match status" value="1"/>
</dbReference>
<accession>A0A285B6A6</accession>
<comment type="similarity">
    <text evidence="6 7">Belongs to the class I-like SAM-binding methyltransferase superfamily. C5-methyltransferase family.</text>
</comment>
<dbReference type="GO" id="GO:0003886">
    <property type="term" value="F:DNA (cytosine-5-)-methyltransferase activity"/>
    <property type="evidence" value="ECO:0007669"/>
    <property type="project" value="UniProtKB-EC"/>
</dbReference>
<dbReference type="GO" id="GO:0003677">
    <property type="term" value="F:DNA binding"/>
    <property type="evidence" value="ECO:0007669"/>
    <property type="project" value="TreeGrafter"/>
</dbReference>
<gene>
    <name evidence="9" type="primary">dcm</name>
    <name evidence="9" type="ORF">KOSB73_270223</name>
</gene>
<feature type="active site" evidence="6">
    <location>
        <position position="195"/>
    </location>
</feature>
<evidence type="ECO:0000256" key="5">
    <source>
        <dbReference type="ARBA" id="ARBA00047422"/>
    </source>
</evidence>
<dbReference type="GO" id="GO:0032259">
    <property type="term" value="P:methylation"/>
    <property type="evidence" value="ECO:0007669"/>
    <property type="project" value="UniProtKB-KW"/>
</dbReference>